<evidence type="ECO:0000256" key="1">
    <source>
        <dbReference type="SAM" id="Phobius"/>
    </source>
</evidence>
<name>A0ABU1RRG2_9GAMM</name>
<keyword evidence="1" id="KW-1133">Transmembrane helix</keyword>
<evidence type="ECO:0008006" key="4">
    <source>
        <dbReference type="Google" id="ProtNLM"/>
    </source>
</evidence>
<reference evidence="2 3" key="1">
    <citation type="submission" date="2023-07" db="EMBL/GenBank/DDBJ databases">
        <title>Sorghum-associated microbial communities from plants grown in Nebraska, USA.</title>
        <authorList>
            <person name="Schachtman D."/>
        </authorList>
    </citation>
    <scope>NUCLEOTIDE SEQUENCE [LARGE SCALE GENOMIC DNA]</scope>
    <source>
        <strain evidence="2 3">BE107</strain>
    </source>
</reference>
<comment type="caution">
    <text evidence="2">The sequence shown here is derived from an EMBL/GenBank/DDBJ whole genome shotgun (WGS) entry which is preliminary data.</text>
</comment>
<protein>
    <recommendedName>
        <fullName evidence="4">DUF4234 domain-containing protein</fullName>
    </recommendedName>
</protein>
<dbReference type="RefSeq" id="WP_310091724.1">
    <property type="nucleotide sequence ID" value="NZ_JAVDTT010000002.1"/>
</dbReference>
<feature type="transmembrane region" description="Helical" evidence="1">
    <location>
        <begin position="92"/>
        <end position="112"/>
    </location>
</feature>
<keyword evidence="3" id="KW-1185">Reference proteome</keyword>
<organism evidence="2 3">
    <name type="scientific">Pseudoxanthomonas sacheonensis</name>
    <dbReference type="NCBI Taxonomy" id="443615"/>
    <lineage>
        <taxon>Bacteria</taxon>
        <taxon>Pseudomonadati</taxon>
        <taxon>Pseudomonadota</taxon>
        <taxon>Gammaproteobacteria</taxon>
        <taxon>Lysobacterales</taxon>
        <taxon>Lysobacteraceae</taxon>
        <taxon>Pseudoxanthomonas</taxon>
    </lineage>
</organism>
<sequence length="182" mass="20253">MSSWETALPIADVVPQANLSGRPAFFPVSVTKLAVMSVCTFGLYQIYWFYQNWRLVKSRDQSRISPPWRSVLGLLFCYPLFRRVRSMAQRQAIAMPSAALLFAAWVVATLLSYLPPPYLLLSFGSVIFMLPIQRAANRINAHVAPQHDPNRRFGALNIVTVLVGGLLAILSVIGAFIESTQA</sequence>
<evidence type="ECO:0000313" key="2">
    <source>
        <dbReference type="EMBL" id="MDR6841182.1"/>
    </source>
</evidence>
<gene>
    <name evidence="2" type="ORF">J2W94_001467</name>
</gene>
<feature type="transmembrane region" description="Helical" evidence="1">
    <location>
        <begin position="156"/>
        <end position="177"/>
    </location>
</feature>
<dbReference type="Proteomes" id="UP001254759">
    <property type="component" value="Unassembled WGS sequence"/>
</dbReference>
<proteinExistence type="predicted"/>
<evidence type="ECO:0000313" key="3">
    <source>
        <dbReference type="Proteomes" id="UP001254759"/>
    </source>
</evidence>
<dbReference type="EMBL" id="JAVDTT010000002">
    <property type="protein sequence ID" value="MDR6841182.1"/>
    <property type="molecule type" value="Genomic_DNA"/>
</dbReference>
<keyword evidence="1" id="KW-0812">Transmembrane</keyword>
<feature type="transmembrane region" description="Helical" evidence="1">
    <location>
        <begin position="24"/>
        <end position="50"/>
    </location>
</feature>
<keyword evidence="1" id="KW-0472">Membrane</keyword>
<accession>A0ABU1RRG2</accession>